<gene>
    <name evidence="1" type="ORF">NM688_g3474</name>
</gene>
<dbReference type="EMBL" id="JANHOG010000509">
    <property type="protein sequence ID" value="KAJ3553698.1"/>
    <property type="molecule type" value="Genomic_DNA"/>
</dbReference>
<accession>A0ACC1T5N4</accession>
<reference evidence="1" key="1">
    <citation type="submission" date="2022-07" db="EMBL/GenBank/DDBJ databases">
        <title>Genome Sequence of Phlebia brevispora.</title>
        <authorList>
            <person name="Buettner E."/>
        </authorList>
    </citation>
    <scope>NUCLEOTIDE SEQUENCE</scope>
    <source>
        <strain evidence="1">MPL23</strain>
    </source>
</reference>
<name>A0ACC1T5N4_9APHY</name>
<dbReference type="Proteomes" id="UP001148662">
    <property type="component" value="Unassembled WGS sequence"/>
</dbReference>
<sequence length="376" mass="41030">MPDSVDLEHFELGHCLTVPRIWAGLWQLSSNAWGSAPAAAVRNDMAKYAELGYTAFGERRVLVISLPSDPAIFVLDMPVFSITCRRRLSHRHQPPADHYGSAEVLFVSIAGLEVDSTVIDGGAGPAEACAPIHSAHWRYQMGGSAGADDTHEHEPARFAASYLDALKVLLELRHEGSITALGLCNFDSIRTDEICTELGPGAIATNQVQFSIIDTRPLHGMNQVCAKHSIKLLTYGTLCGGFLSDRWLNVPEPDMYSADLNPSQRKYLDVILRAWGDWSLFQALLSVLRGIGDRHGGVSIANLAVRWVLDHPFVGAVIIAMHQGARMGLANHAQDNSKVFGFTLSEEDKVSIEAVLIQSNSRLMITTIGDCGAEYR</sequence>
<organism evidence="1 2">
    <name type="scientific">Phlebia brevispora</name>
    <dbReference type="NCBI Taxonomy" id="194682"/>
    <lineage>
        <taxon>Eukaryota</taxon>
        <taxon>Fungi</taxon>
        <taxon>Dikarya</taxon>
        <taxon>Basidiomycota</taxon>
        <taxon>Agaricomycotina</taxon>
        <taxon>Agaricomycetes</taxon>
        <taxon>Polyporales</taxon>
        <taxon>Meruliaceae</taxon>
        <taxon>Phlebia</taxon>
    </lineage>
</organism>
<proteinExistence type="predicted"/>
<evidence type="ECO:0000313" key="2">
    <source>
        <dbReference type="Proteomes" id="UP001148662"/>
    </source>
</evidence>
<comment type="caution">
    <text evidence="1">The sequence shown here is derived from an EMBL/GenBank/DDBJ whole genome shotgun (WGS) entry which is preliminary data.</text>
</comment>
<keyword evidence="2" id="KW-1185">Reference proteome</keyword>
<evidence type="ECO:0000313" key="1">
    <source>
        <dbReference type="EMBL" id="KAJ3553698.1"/>
    </source>
</evidence>
<protein>
    <submittedName>
        <fullName evidence="1">Uncharacterized protein</fullName>
    </submittedName>
</protein>